<sequence length="141" mass="15140">MKYLILLLLLTTGCSVGMALSGSDDPNLGAFRVGSTRGEVELQLGSPIDSVTNPNGNRTDIYEYERGNKPSAGRAVAHGVLDILTLGLWEIIGTPVEAVQGEKRRLTIVYSPSDKVIAINTAAPIKKAESETEQYNSEDGY</sequence>
<gene>
    <name evidence="1" type="ORF">LCGC14_3077650</name>
</gene>
<organism evidence="1">
    <name type="scientific">marine sediment metagenome</name>
    <dbReference type="NCBI Taxonomy" id="412755"/>
    <lineage>
        <taxon>unclassified sequences</taxon>
        <taxon>metagenomes</taxon>
        <taxon>ecological metagenomes</taxon>
    </lineage>
</organism>
<comment type="caution">
    <text evidence="1">The sequence shown here is derived from an EMBL/GenBank/DDBJ whole genome shotgun (WGS) entry which is preliminary data.</text>
</comment>
<accession>A0A0F8YLT0</accession>
<name>A0A0F8YLT0_9ZZZZ</name>
<dbReference type="EMBL" id="LAZR01065644">
    <property type="protein sequence ID" value="KKK55134.1"/>
    <property type="molecule type" value="Genomic_DNA"/>
</dbReference>
<dbReference type="AlphaFoldDB" id="A0A0F8YLT0"/>
<proteinExistence type="predicted"/>
<evidence type="ECO:0000313" key="1">
    <source>
        <dbReference type="EMBL" id="KKK55134.1"/>
    </source>
</evidence>
<protein>
    <submittedName>
        <fullName evidence="1">Uncharacterized protein</fullName>
    </submittedName>
</protein>
<reference evidence="1" key="1">
    <citation type="journal article" date="2015" name="Nature">
        <title>Complex archaea that bridge the gap between prokaryotes and eukaryotes.</title>
        <authorList>
            <person name="Spang A."/>
            <person name="Saw J.H."/>
            <person name="Jorgensen S.L."/>
            <person name="Zaremba-Niedzwiedzka K."/>
            <person name="Martijn J."/>
            <person name="Lind A.E."/>
            <person name="van Eijk R."/>
            <person name="Schleper C."/>
            <person name="Guy L."/>
            <person name="Ettema T.J."/>
        </authorList>
    </citation>
    <scope>NUCLEOTIDE SEQUENCE</scope>
</reference>